<evidence type="ECO:0000313" key="3">
    <source>
        <dbReference type="Proteomes" id="UP000318380"/>
    </source>
</evidence>
<comment type="caution">
    <text evidence="2">The sequence shown here is derived from an EMBL/GenBank/DDBJ whole genome shotgun (WGS) entry which is preliminary data.</text>
</comment>
<dbReference type="EMBL" id="VIVK01000001">
    <property type="protein sequence ID" value="TWD80943.1"/>
    <property type="molecule type" value="Genomic_DNA"/>
</dbReference>
<sequence>MSTNLDAVSNNVVTGRFLTQVLRLDAVASGGLGVLLLAAGWALDGPLGLPLGLSLGAGAFLLLWAAALLMIGRGPALNRTAVTEVIVVNVAWVIASLALLFLVDLTGLGIAFVIAQAAAVGLFAELQLTGLRKSR</sequence>
<dbReference type="OrthoDB" id="4566092at2"/>
<gene>
    <name evidence="2" type="ORF">FB561_2041</name>
</gene>
<keyword evidence="3" id="KW-1185">Reference proteome</keyword>
<keyword evidence="1" id="KW-1133">Transmembrane helix</keyword>
<organism evidence="2 3">
    <name type="scientific">Kribbella amoyensis</name>
    <dbReference type="NCBI Taxonomy" id="996641"/>
    <lineage>
        <taxon>Bacteria</taxon>
        <taxon>Bacillati</taxon>
        <taxon>Actinomycetota</taxon>
        <taxon>Actinomycetes</taxon>
        <taxon>Propionibacteriales</taxon>
        <taxon>Kribbellaceae</taxon>
        <taxon>Kribbella</taxon>
    </lineage>
</organism>
<feature type="transmembrane region" description="Helical" evidence="1">
    <location>
        <begin position="49"/>
        <end position="69"/>
    </location>
</feature>
<keyword evidence="1" id="KW-0472">Membrane</keyword>
<accession>A0A561BQ49</accession>
<protein>
    <recommendedName>
        <fullName evidence="4">Integral membrane protein</fullName>
    </recommendedName>
</protein>
<reference evidence="2 3" key="1">
    <citation type="submission" date="2019-06" db="EMBL/GenBank/DDBJ databases">
        <title>Sequencing the genomes of 1000 actinobacteria strains.</title>
        <authorList>
            <person name="Klenk H.-P."/>
        </authorList>
    </citation>
    <scope>NUCLEOTIDE SEQUENCE [LARGE SCALE GENOMIC DNA]</scope>
    <source>
        <strain evidence="2 3">DSM 24683</strain>
    </source>
</reference>
<name>A0A561BQ49_9ACTN</name>
<dbReference type="Proteomes" id="UP000318380">
    <property type="component" value="Unassembled WGS sequence"/>
</dbReference>
<evidence type="ECO:0000256" key="1">
    <source>
        <dbReference type="SAM" id="Phobius"/>
    </source>
</evidence>
<feature type="transmembrane region" description="Helical" evidence="1">
    <location>
        <begin position="81"/>
        <end position="102"/>
    </location>
</feature>
<evidence type="ECO:0000313" key="2">
    <source>
        <dbReference type="EMBL" id="TWD80943.1"/>
    </source>
</evidence>
<feature type="transmembrane region" description="Helical" evidence="1">
    <location>
        <begin position="21"/>
        <end position="43"/>
    </location>
</feature>
<dbReference type="AlphaFoldDB" id="A0A561BQ49"/>
<keyword evidence="1" id="KW-0812">Transmembrane</keyword>
<proteinExistence type="predicted"/>
<dbReference type="RefSeq" id="WP_145805367.1">
    <property type="nucleotide sequence ID" value="NZ_VIVK01000001.1"/>
</dbReference>
<evidence type="ECO:0008006" key="4">
    <source>
        <dbReference type="Google" id="ProtNLM"/>
    </source>
</evidence>
<feature type="transmembrane region" description="Helical" evidence="1">
    <location>
        <begin position="108"/>
        <end position="126"/>
    </location>
</feature>